<protein>
    <submittedName>
        <fullName evidence="7">High-molecular-weight cytochrome C</fullName>
    </submittedName>
</protein>
<dbReference type="GO" id="GO:0046872">
    <property type="term" value="F:metal ion binding"/>
    <property type="evidence" value="ECO:0007669"/>
    <property type="project" value="UniProtKB-KW"/>
</dbReference>
<proteinExistence type="predicted"/>
<evidence type="ECO:0000256" key="1">
    <source>
        <dbReference type="ARBA" id="ARBA00022448"/>
    </source>
</evidence>
<feature type="domain" description="Class III cytochrome C" evidence="6">
    <location>
        <begin position="284"/>
        <end position="361"/>
    </location>
</feature>
<keyword evidence="5" id="KW-0408">Iron</keyword>
<comment type="caution">
    <text evidence="7">The sequence shown here is derived from an EMBL/GenBank/DDBJ whole genome shotgun (WGS) entry which is preliminary data.</text>
</comment>
<dbReference type="SUPFAM" id="SSF48695">
    <property type="entry name" value="Multiheme cytochromes"/>
    <property type="match status" value="1"/>
</dbReference>
<evidence type="ECO:0000313" key="7">
    <source>
        <dbReference type="EMBL" id="GLI53309.1"/>
    </source>
</evidence>
<sequence>MKKIFFIVLSVFIFLAMTIYSKSQVVLKEPENRVEIAHKEVFGILQYGKVIFEHQKHVDSMAKIVNKPQELVCQECHLKDKYNDFVFSFQENMNIKNPEKLKNAYHSKCLICHQKISAQGKKTGPEILSCRDCHKKVNEKFEVKYPIFEFDFDLHDKHVKKHEKDCSLCHHIYDIEEKNKELALVYEKGTEQSCYYCHDFTKKRGIELSKIVKVAKEKNLNMENSCHKLCLNCHIQNKLQGLDAGPLECSKCHTGKYKTTEELKEVSRPERDQPDKVFLNVEEGKMKGVAFKHNFHEKNNKTCRVCHHETLKACRDCHSLQGKEEGGFVNILTAFHSLNSEISCQGCHKQMTSKKECSGCHYFIAPIKTEVGSREICNRCHTGKKEVEEVKPFMLSSDKVKEEVIIKHIEKEFEPAKIPHYKMVKKLTDISNKSSMATYFHKDIQTMCKGCHHKSKEDAEAQKNKPPLCAGCHSISFDSKALGRPRLQSAYHSMCIKCHENMGLEKPRKCYECHERKGSKGNVYN</sequence>
<dbReference type="NCBIfam" id="NF045713">
    <property type="entry name" value="CxxCH_16_HmcA"/>
    <property type="match status" value="1"/>
</dbReference>
<dbReference type="Pfam" id="PF02085">
    <property type="entry name" value="Cytochrom_CIII"/>
    <property type="match status" value="1"/>
</dbReference>
<dbReference type="InterPro" id="IPR036280">
    <property type="entry name" value="Multihaem_cyt_sf"/>
</dbReference>
<dbReference type="GO" id="GO:0020037">
    <property type="term" value="F:heme binding"/>
    <property type="evidence" value="ECO:0007669"/>
    <property type="project" value="InterPro"/>
</dbReference>
<dbReference type="PANTHER" id="PTHR39425">
    <property type="entry name" value="LIPOPROTEIN CYTOCHROME C"/>
    <property type="match status" value="1"/>
</dbReference>
<keyword evidence="8" id="KW-1185">Reference proteome</keyword>
<reference evidence="7" key="1">
    <citation type="submission" date="2022-12" db="EMBL/GenBank/DDBJ databases">
        <title>Reference genome sequencing for broad-spectrum identification of bacterial and archaeal isolates by mass spectrometry.</title>
        <authorList>
            <person name="Sekiguchi Y."/>
            <person name="Tourlousse D.M."/>
        </authorList>
    </citation>
    <scope>NUCLEOTIDE SEQUENCE</scope>
    <source>
        <strain evidence="7">TSL-P1</strain>
    </source>
</reference>
<keyword evidence="2" id="KW-0349">Heme</keyword>
<organism evidence="7 8">
    <name type="scientific">Thermodesulfovibrio yellowstonii</name>
    <dbReference type="NCBI Taxonomy" id="28262"/>
    <lineage>
        <taxon>Bacteria</taxon>
        <taxon>Pseudomonadati</taxon>
        <taxon>Nitrospirota</taxon>
        <taxon>Thermodesulfovibrionia</taxon>
        <taxon>Thermodesulfovibrionales</taxon>
        <taxon>Thermodesulfovibrionaceae</taxon>
        <taxon>Thermodesulfovibrio</taxon>
    </lineage>
</organism>
<dbReference type="AlphaFoldDB" id="A0A9W6GG50"/>
<dbReference type="InterPro" id="IPR054813">
    <property type="entry name" value="HmcA"/>
</dbReference>
<evidence type="ECO:0000256" key="3">
    <source>
        <dbReference type="ARBA" id="ARBA00022723"/>
    </source>
</evidence>
<evidence type="ECO:0000256" key="4">
    <source>
        <dbReference type="ARBA" id="ARBA00022982"/>
    </source>
</evidence>
<keyword evidence="3" id="KW-0479">Metal-binding</keyword>
<keyword evidence="1" id="KW-0813">Transport</keyword>
<dbReference type="Proteomes" id="UP001144297">
    <property type="component" value="Unassembled WGS sequence"/>
</dbReference>
<dbReference type="EMBL" id="BSDX01000001">
    <property type="protein sequence ID" value="GLI53309.1"/>
    <property type="molecule type" value="Genomic_DNA"/>
</dbReference>
<dbReference type="InterPro" id="IPR020942">
    <property type="entry name" value="Cyt_c_III_dom"/>
</dbReference>
<accession>A0A9W6GG50</accession>
<name>A0A9W6GG50_9BACT</name>
<keyword evidence="4" id="KW-0249">Electron transport</keyword>
<evidence type="ECO:0000259" key="6">
    <source>
        <dbReference type="Pfam" id="PF02085"/>
    </source>
</evidence>
<evidence type="ECO:0000256" key="5">
    <source>
        <dbReference type="ARBA" id="ARBA00023004"/>
    </source>
</evidence>
<evidence type="ECO:0000256" key="2">
    <source>
        <dbReference type="ARBA" id="ARBA00022617"/>
    </source>
</evidence>
<dbReference type="Gene3D" id="3.90.10.10">
    <property type="entry name" value="Cytochrome C3"/>
    <property type="match status" value="4"/>
</dbReference>
<evidence type="ECO:0000313" key="8">
    <source>
        <dbReference type="Proteomes" id="UP001144297"/>
    </source>
</evidence>
<dbReference type="PANTHER" id="PTHR39425:SF1">
    <property type="entry name" value="CYTOCHROME C7-LIKE DOMAIN-CONTAINING PROTEIN"/>
    <property type="match status" value="1"/>
</dbReference>
<dbReference type="CDD" id="cd08168">
    <property type="entry name" value="Cytochrom_C3"/>
    <property type="match status" value="4"/>
</dbReference>
<gene>
    <name evidence="7" type="ORF">TISLANDTSLP1_10020</name>
</gene>
<dbReference type="GO" id="GO:0009055">
    <property type="term" value="F:electron transfer activity"/>
    <property type="evidence" value="ECO:0007669"/>
    <property type="project" value="InterPro"/>
</dbReference>